<feature type="compositionally biased region" description="Basic and acidic residues" evidence="6">
    <location>
        <begin position="74"/>
        <end position="86"/>
    </location>
</feature>
<dbReference type="GO" id="GO:0042742">
    <property type="term" value="P:defense response to bacterium"/>
    <property type="evidence" value="ECO:0007669"/>
    <property type="project" value="UniProtKB-KW"/>
</dbReference>
<dbReference type="SMART" id="SM00047">
    <property type="entry name" value="LYZ2"/>
    <property type="match status" value="1"/>
</dbReference>
<evidence type="ECO:0000313" key="9">
    <source>
        <dbReference type="Proteomes" id="UP000195043"/>
    </source>
</evidence>
<dbReference type="STRING" id="1834191.A5886_000920"/>
<dbReference type="Pfam" id="PF01832">
    <property type="entry name" value="Glucosaminidase"/>
    <property type="match status" value="1"/>
</dbReference>
<evidence type="ECO:0000256" key="6">
    <source>
        <dbReference type="SAM" id="MobiDB-lite"/>
    </source>
</evidence>
<keyword evidence="2" id="KW-0929">Antimicrobial</keyword>
<evidence type="ECO:0000256" key="2">
    <source>
        <dbReference type="ARBA" id="ARBA00022529"/>
    </source>
</evidence>
<dbReference type="RefSeq" id="WP_086273862.1">
    <property type="nucleotide sequence ID" value="NZ_NGKU01000001.1"/>
</dbReference>
<dbReference type="GO" id="GO:0031640">
    <property type="term" value="P:killing of cells of another organism"/>
    <property type="evidence" value="ECO:0007669"/>
    <property type="project" value="UniProtKB-KW"/>
</dbReference>
<feature type="region of interest" description="Disordered" evidence="6">
    <location>
        <begin position="60"/>
        <end position="109"/>
    </location>
</feature>
<dbReference type="Pfam" id="PF08239">
    <property type="entry name" value="SH3_3"/>
    <property type="match status" value="2"/>
</dbReference>
<dbReference type="OrthoDB" id="2155627at2"/>
<dbReference type="Proteomes" id="UP000195043">
    <property type="component" value="Unassembled WGS sequence"/>
</dbReference>
<evidence type="ECO:0000256" key="4">
    <source>
        <dbReference type="ARBA" id="ARBA00022801"/>
    </source>
</evidence>
<dbReference type="InterPro" id="IPR018392">
    <property type="entry name" value="LysM"/>
</dbReference>
<dbReference type="Gene3D" id="2.30.30.40">
    <property type="entry name" value="SH3 Domains"/>
    <property type="match status" value="2"/>
</dbReference>
<dbReference type="Gene3D" id="4.10.80.30">
    <property type="entry name" value="DNA polymerase, domain 6"/>
    <property type="match status" value="1"/>
</dbReference>
<dbReference type="InterPro" id="IPR003646">
    <property type="entry name" value="SH3-like_bac-type"/>
</dbReference>
<evidence type="ECO:0000313" key="8">
    <source>
        <dbReference type="EMBL" id="OTN75844.1"/>
    </source>
</evidence>
<evidence type="ECO:0000259" key="7">
    <source>
        <dbReference type="PROSITE" id="PS51782"/>
    </source>
</evidence>
<evidence type="ECO:0000256" key="3">
    <source>
        <dbReference type="ARBA" id="ARBA00022638"/>
    </source>
</evidence>
<dbReference type="InterPro" id="IPR036779">
    <property type="entry name" value="LysM_dom_sf"/>
</dbReference>
<evidence type="ECO:0000256" key="5">
    <source>
        <dbReference type="ARBA" id="ARBA00032108"/>
    </source>
</evidence>
<protein>
    <recommendedName>
        <fullName evidence="5">Peptidoglycan hydrolase</fullName>
    </recommendedName>
</protein>
<name>A0A242A496_9ENTE</name>
<dbReference type="InterPro" id="IPR051056">
    <property type="entry name" value="Glycosyl_Hydrolase_73"/>
</dbReference>
<dbReference type="GO" id="GO:0004040">
    <property type="term" value="F:amidase activity"/>
    <property type="evidence" value="ECO:0007669"/>
    <property type="project" value="InterPro"/>
</dbReference>
<proteinExistence type="inferred from homology"/>
<dbReference type="Gene3D" id="1.10.530.10">
    <property type="match status" value="1"/>
</dbReference>
<comment type="caution">
    <text evidence="8">The sequence shown here is derived from an EMBL/GenBank/DDBJ whole genome shotgun (WGS) entry which is preliminary data.</text>
</comment>
<dbReference type="PRINTS" id="PR01002">
    <property type="entry name" value="FLGFLGJ"/>
</dbReference>
<dbReference type="EMBL" id="NGKU01000001">
    <property type="protein sequence ID" value="OTN75844.1"/>
    <property type="molecule type" value="Genomic_DNA"/>
</dbReference>
<dbReference type="InterPro" id="IPR002901">
    <property type="entry name" value="MGlyc_endo_b_GlcNAc-like_dom"/>
</dbReference>
<comment type="similarity">
    <text evidence="1">Belongs to the glycosyl hydrolase 73 family.</text>
</comment>
<keyword evidence="3" id="KW-0081">Bacteriolytic enzyme</keyword>
<dbReference type="Gene3D" id="3.10.350.10">
    <property type="entry name" value="LysM domain"/>
    <property type="match status" value="1"/>
</dbReference>
<organism evidence="8 9">
    <name type="scientific">Candidatus Enterococcus testudinis</name>
    <dbReference type="NCBI Taxonomy" id="1834191"/>
    <lineage>
        <taxon>Bacteria</taxon>
        <taxon>Bacillati</taxon>
        <taxon>Bacillota</taxon>
        <taxon>Bacilli</taxon>
        <taxon>Lactobacillales</taxon>
        <taxon>Enterococcaceae</taxon>
        <taxon>Enterococcus</taxon>
    </lineage>
</organism>
<dbReference type="PANTHER" id="PTHR33308">
    <property type="entry name" value="PEPTIDOGLYCAN HYDROLASE FLGJ"/>
    <property type="match status" value="1"/>
</dbReference>
<gene>
    <name evidence="8" type="ORF">A5886_000920</name>
</gene>
<keyword evidence="9" id="KW-1185">Reference proteome</keyword>
<dbReference type="PANTHER" id="PTHR33308:SF9">
    <property type="entry name" value="PEPTIDOGLYCAN HYDROLASE FLGJ"/>
    <property type="match status" value="1"/>
</dbReference>
<dbReference type="SMART" id="SM00257">
    <property type="entry name" value="LysM"/>
    <property type="match status" value="1"/>
</dbReference>
<reference evidence="8 9" key="1">
    <citation type="submission" date="2017-05" db="EMBL/GenBank/DDBJ databases">
        <title>The Genome Sequence of Enterococcus sp. 8G7_MSG3316.</title>
        <authorList>
            <consortium name="The Broad Institute Genomics Platform"/>
            <consortium name="The Broad Institute Genomic Center for Infectious Diseases"/>
            <person name="Earl A."/>
            <person name="Manson A."/>
            <person name="Schwartman J."/>
            <person name="Gilmore M."/>
            <person name="Abouelleil A."/>
            <person name="Cao P."/>
            <person name="Chapman S."/>
            <person name="Cusick C."/>
            <person name="Shea T."/>
            <person name="Young S."/>
            <person name="Neafsey D."/>
            <person name="Nusbaum C."/>
            <person name="Birren B."/>
        </authorList>
    </citation>
    <scope>NUCLEOTIDE SEQUENCE [LARGE SCALE GENOMIC DNA]</scope>
    <source>
        <strain evidence="8 9">8G7_MSG3316</strain>
    </source>
</reference>
<keyword evidence="4" id="KW-0378">Hydrolase</keyword>
<dbReference type="SUPFAM" id="SSF54106">
    <property type="entry name" value="LysM domain"/>
    <property type="match status" value="1"/>
</dbReference>
<sequence length="519" mass="56716">MESRKTIRRRLKRQQSNALCKKGIALTTICASTMPMMPLTVLANDDTEETHRVHVVDNTEDQHDLQTEETVQSHPEEMPSDTVREDGQEELTVVDDQSSTEDTAVAESDITPEDFPQLVEEDPSQGEAQPAIVDEGQVLPYEDLTNARSANPQAFIQQVGPMAQQVAGANDLYASIMIAQAILESGWGQSLLTRQANNMFGIKGSYNGQFVEMKTLEDDGKGNLYEVVARFRKYPSLQESFADNAHVLRTTSFTPGVFFYSGAWRSNTNSYRDAAHWLQGRYATDTTYASKLINLIETYNLTQYDSGTSGGSNPGSNNTQETAINQQFRTTAALNIRRDASTSASITGTLANNATFQAVASKTGTSVNGNTTWYRINGRGWVSAAYVTSVNNNTNNQETAINQQFRTTAALNVRADASTSARITGSLARQATIQATASKTGTSVNGNNTWYRINNGWVSGAYLQSVSASNTSSKTHTVKSGDTLWQIAQTNGVSVNQLMSWNNLNSSMILVGQRLIVAR</sequence>
<dbReference type="AlphaFoldDB" id="A0A242A496"/>
<accession>A0A242A496</accession>
<evidence type="ECO:0000256" key="1">
    <source>
        <dbReference type="ARBA" id="ARBA00010266"/>
    </source>
</evidence>
<dbReference type="Pfam" id="PF01476">
    <property type="entry name" value="LysM"/>
    <property type="match status" value="1"/>
</dbReference>
<dbReference type="PROSITE" id="PS51782">
    <property type="entry name" value="LYSM"/>
    <property type="match status" value="1"/>
</dbReference>
<dbReference type="CDD" id="cd00118">
    <property type="entry name" value="LysM"/>
    <property type="match status" value="1"/>
</dbReference>
<feature type="domain" description="LysM" evidence="7">
    <location>
        <begin position="474"/>
        <end position="517"/>
    </location>
</feature>